<dbReference type="EMBL" id="VANI01000005">
    <property type="protein sequence ID" value="TLM78613.1"/>
    <property type="molecule type" value="Genomic_DNA"/>
</dbReference>
<accession>A0ABY2UKD9</accession>
<name>A0ABY2UKD9_9GAMM</name>
<gene>
    <name evidence="2" type="ORF">FDY93_04940</name>
</gene>
<organism evidence="2 3">
    <name type="scientific">Microbulbifer harenosus</name>
    <dbReference type="NCBI Taxonomy" id="2576840"/>
    <lineage>
        <taxon>Bacteria</taxon>
        <taxon>Pseudomonadati</taxon>
        <taxon>Pseudomonadota</taxon>
        <taxon>Gammaproteobacteria</taxon>
        <taxon>Cellvibrionales</taxon>
        <taxon>Microbulbiferaceae</taxon>
        <taxon>Microbulbifer</taxon>
    </lineage>
</organism>
<evidence type="ECO:0000313" key="2">
    <source>
        <dbReference type="EMBL" id="TLM78613.1"/>
    </source>
</evidence>
<comment type="caution">
    <text evidence="2">The sequence shown here is derived from an EMBL/GenBank/DDBJ whole genome shotgun (WGS) entry which is preliminary data.</text>
</comment>
<evidence type="ECO:0000256" key="1">
    <source>
        <dbReference type="SAM" id="SignalP"/>
    </source>
</evidence>
<keyword evidence="1" id="KW-0732">Signal</keyword>
<reference evidence="2 3" key="1">
    <citation type="submission" date="2019-05" db="EMBL/GenBank/DDBJ databases">
        <title>Microbulbifer harenosus sp. nov., an alginate-degrading bacterium isolated from coastal sand.</title>
        <authorList>
            <person name="Huang H."/>
            <person name="Mo K."/>
            <person name="Bao S."/>
        </authorList>
    </citation>
    <scope>NUCLEOTIDE SEQUENCE [LARGE SCALE GENOMIC DNA]</scope>
    <source>
        <strain evidence="2 3">HB161719</strain>
    </source>
</reference>
<feature type="chain" id="PRO_5045621181" evidence="1">
    <location>
        <begin position="25"/>
        <end position="118"/>
    </location>
</feature>
<proteinExistence type="predicted"/>
<feature type="signal peptide" evidence="1">
    <location>
        <begin position="1"/>
        <end position="24"/>
    </location>
</feature>
<evidence type="ECO:0000313" key="3">
    <source>
        <dbReference type="Proteomes" id="UP000306791"/>
    </source>
</evidence>
<sequence>MTTVRAFQTISFCCLLLTGGAVFAQTPVDPMGGMGEKLAKLGGQMHVAAKKCGGYTEEQLEKMKAEQRKNSANLAMTEEAFDKAFAEGERLLEERWKNMSSAERAAACEEMKSVPDGM</sequence>
<keyword evidence="3" id="KW-1185">Reference proteome</keyword>
<dbReference type="Proteomes" id="UP000306791">
    <property type="component" value="Unassembled WGS sequence"/>
</dbReference>
<protein>
    <submittedName>
        <fullName evidence="2">Uncharacterized protein</fullName>
    </submittedName>
</protein>
<dbReference type="RefSeq" id="WP_138234643.1">
    <property type="nucleotide sequence ID" value="NZ_CP185860.1"/>
</dbReference>